<comment type="function">
    <text evidence="12">Catalyzes the formation of phosphatidylethanolamine (PtdEtn) from phosphatidylserine (PtdSer). Plays a central role in phospholipid metabolism and in the interorganelle trafficking of phosphatidylserine. May be involved in lipid droplet biogenesis at the endoplasmic reticulum membrane.</text>
</comment>
<gene>
    <name evidence="14" type="primary">PISD-L</name>
    <name evidence="14" type="ORF">Hamer_G003260</name>
</gene>
<evidence type="ECO:0000256" key="12">
    <source>
        <dbReference type="ARBA" id="ARBA00045136"/>
    </source>
</evidence>
<organism evidence="14 15">
    <name type="scientific">Homarus americanus</name>
    <name type="common">American lobster</name>
    <dbReference type="NCBI Taxonomy" id="6706"/>
    <lineage>
        <taxon>Eukaryota</taxon>
        <taxon>Metazoa</taxon>
        <taxon>Ecdysozoa</taxon>
        <taxon>Arthropoda</taxon>
        <taxon>Crustacea</taxon>
        <taxon>Multicrustacea</taxon>
        <taxon>Malacostraca</taxon>
        <taxon>Eumalacostraca</taxon>
        <taxon>Eucarida</taxon>
        <taxon>Decapoda</taxon>
        <taxon>Pleocyemata</taxon>
        <taxon>Astacidea</taxon>
        <taxon>Nephropoidea</taxon>
        <taxon>Nephropidae</taxon>
        <taxon>Homarus</taxon>
    </lineage>
</organism>
<dbReference type="InterPro" id="IPR033661">
    <property type="entry name" value="PSD_type1_euk"/>
</dbReference>
<evidence type="ECO:0000256" key="7">
    <source>
        <dbReference type="ARBA" id="ARBA00023136"/>
    </source>
</evidence>
<comment type="similarity">
    <text evidence="13">Belongs to the phosphatidylserine decarboxylase family. PSD-B subfamily. Eukaryotic type I sub-subfamily.</text>
</comment>
<comment type="catalytic activity">
    <reaction evidence="13">
        <text>a 1,2-diacyl-sn-glycero-3-phospho-L-serine + H(+) = a 1,2-diacyl-sn-glycero-3-phosphoethanolamine + CO2</text>
        <dbReference type="Rhea" id="RHEA:20828"/>
        <dbReference type="ChEBI" id="CHEBI:15378"/>
        <dbReference type="ChEBI" id="CHEBI:16526"/>
        <dbReference type="ChEBI" id="CHEBI:57262"/>
        <dbReference type="ChEBI" id="CHEBI:64612"/>
        <dbReference type="EC" id="4.1.1.65"/>
    </reaction>
</comment>
<protein>
    <recommendedName>
        <fullName evidence="13">Phosphatidylserine decarboxylase proenzyme, mitochondrial</fullName>
        <ecNumber evidence="13">4.1.1.65</ecNumber>
    </recommendedName>
    <component>
        <recommendedName>
            <fullName evidence="13">Phosphatidylserine decarboxylase beta chain</fullName>
        </recommendedName>
    </component>
    <component>
        <recommendedName>
            <fullName evidence="13">Phosphatidylserine decarboxylase alpha chain</fullName>
        </recommendedName>
    </component>
</protein>
<accession>A0A8J5N6X5</accession>
<comment type="subcellular location">
    <molecule>Phosphatidylserine decarboxylase beta chain</molecule>
    <subcellularLocation>
        <location evidence="13">Mitochondrion inner membrane</location>
        <topology evidence="13">Single-pass membrane protein</topology>
        <orientation evidence="13">Intermembrane side</orientation>
    </subcellularLocation>
</comment>
<dbReference type="UniPathway" id="UPA00558">
    <property type="reaction ID" value="UER00616"/>
</dbReference>
<feature type="modified residue" description="Pyruvic acid (Ser); by autocatalysis" evidence="13">
    <location>
        <position position="326"/>
    </location>
</feature>
<evidence type="ECO:0000256" key="2">
    <source>
        <dbReference type="ARBA" id="ARBA00022516"/>
    </source>
</evidence>
<dbReference type="PANTHER" id="PTHR10067:SF6">
    <property type="entry name" value="PHOSPHATIDYLSERINE DECARBOXYLASE PROENZYME, MITOCHONDRIAL"/>
    <property type="match status" value="1"/>
</dbReference>
<comment type="PTM">
    <text evidence="13">Is synthesized initially as an inactive proenzyme. Formation of the active enzyme involves a self-maturation process in which the active site pyruvoyl group is generated from an internal serine residue via an autocatalytic post-translational modification. Two non-identical subunits are generated from the proenzyme in this reaction, and the pyruvate is formed at the N-terminus of the alpha chain, which is derived from the carboxyl end of the proenzyme. The autoendoproteolytic cleavage occurs by a canonical serine protease mechanism, in which the side chain hydroxyl group of the serine supplies its oxygen atom to form the C-terminus of the beta chain, while the remainder of the serine residue undergoes an oxidative deamination to produce ammonia and the pyruvoyl prosthetic group on the alpha chain. During this reaction, the Ser that is part of the protease active site of the proenzyme becomes the pyruvoyl prosthetic group, which constitutes an essential element of the active site of the mature decarboxylase.</text>
</comment>
<feature type="chain" id="PRO_5035348655" description="Phosphatidylserine decarboxylase beta chain" evidence="13">
    <location>
        <begin position="1"/>
        <end position="325"/>
    </location>
</feature>
<evidence type="ECO:0000256" key="9">
    <source>
        <dbReference type="ARBA" id="ARBA00023239"/>
    </source>
</evidence>
<dbReference type="EC" id="4.1.1.65" evidence="13"/>
<keyword evidence="15" id="KW-1185">Reference proteome</keyword>
<keyword evidence="7 13" id="KW-0472">Membrane</keyword>
<feature type="active site" description="Charge relay system; for autoendoproteolytic cleavage activity" evidence="13">
    <location>
        <position position="141"/>
    </location>
</feature>
<keyword evidence="13" id="KW-0999">Mitochondrion inner membrane</keyword>
<keyword evidence="13" id="KW-0496">Mitochondrion</keyword>
<evidence type="ECO:0000256" key="13">
    <source>
        <dbReference type="HAMAP-Rule" id="MF_03208"/>
    </source>
</evidence>
<comment type="pathway">
    <text evidence="1">Lipid metabolism.</text>
</comment>
<evidence type="ECO:0000256" key="6">
    <source>
        <dbReference type="ARBA" id="ARBA00023098"/>
    </source>
</evidence>
<dbReference type="GO" id="GO:0016540">
    <property type="term" value="P:protein autoprocessing"/>
    <property type="evidence" value="ECO:0007669"/>
    <property type="project" value="UniProtKB-UniRule"/>
</dbReference>
<dbReference type="OrthoDB" id="4330at2759"/>
<reference evidence="14" key="1">
    <citation type="journal article" date="2021" name="Sci. Adv.">
        <title>The American lobster genome reveals insights on longevity, neural, and immune adaptations.</title>
        <authorList>
            <person name="Polinski J.M."/>
            <person name="Zimin A.V."/>
            <person name="Clark K.F."/>
            <person name="Kohn A.B."/>
            <person name="Sadowski N."/>
            <person name="Timp W."/>
            <person name="Ptitsyn A."/>
            <person name="Khanna P."/>
            <person name="Romanova D.Y."/>
            <person name="Williams P."/>
            <person name="Greenwood S.J."/>
            <person name="Moroz L.L."/>
            <person name="Walt D.R."/>
            <person name="Bodnar A.G."/>
        </authorList>
    </citation>
    <scope>NUCLEOTIDE SEQUENCE</scope>
    <source>
        <strain evidence="14">GMGI-L3</strain>
    </source>
</reference>
<comment type="caution">
    <text evidence="14">The sequence shown here is derived from an EMBL/GenBank/DDBJ whole genome shotgun (WGS) entry which is preliminary data.</text>
</comment>
<keyword evidence="6 13" id="KW-0443">Lipid metabolism</keyword>
<keyword evidence="8 13" id="KW-0594">Phospholipid biosynthesis</keyword>
<feature type="active site" description="Schiff-base intermediate with substrate; via pyruvic acid; for decarboxylase activity" evidence="13">
    <location>
        <position position="326"/>
    </location>
</feature>
<feature type="active site" description="Charge relay system; for autoendoproteolytic cleavage activity" evidence="13">
    <location>
        <position position="326"/>
    </location>
</feature>
<feature type="site" description="Cleavage (non-hydrolytic); by autocatalysis" evidence="13">
    <location>
        <begin position="325"/>
        <end position="326"/>
    </location>
</feature>
<keyword evidence="4 13" id="KW-0210">Decarboxylase</keyword>
<keyword evidence="11 13" id="KW-0670">Pyruvate</keyword>
<proteinExistence type="inferred from homology"/>
<evidence type="ECO:0000256" key="3">
    <source>
        <dbReference type="ARBA" id="ARBA00022692"/>
    </source>
</evidence>
<comment type="subcellular location">
    <molecule>Phosphatidylserine decarboxylase alpha chain</molecule>
    <subcellularLocation>
        <location evidence="13">Mitochondrion inner membrane</location>
        <topology evidence="13">Peripheral membrane protein</topology>
        <orientation evidence="13">Intermembrane side</orientation>
    </subcellularLocation>
    <text evidence="13">Anchored to the mitochondrial inner membrane through its interaction with the integral membrane beta chain.</text>
</comment>
<keyword evidence="13" id="KW-0865">Zymogen</keyword>
<evidence type="ECO:0000256" key="5">
    <source>
        <dbReference type="ARBA" id="ARBA00022989"/>
    </source>
</evidence>
<evidence type="ECO:0000256" key="11">
    <source>
        <dbReference type="ARBA" id="ARBA00023317"/>
    </source>
</evidence>
<dbReference type="HAMAP" id="MF_03208">
    <property type="entry name" value="PS_decarb_PSD_B_type1_euk"/>
    <property type="match status" value="1"/>
</dbReference>
<feature type="topological domain" description="Mitochondrial intermembrane" evidence="13">
    <location>
        <begin position="38"/>
        <end position="376"/>
    </location>
</feature>
<feature type="active site" description="Charge relay system; for autoendoproteolytic cleavage activity" evidence="13">
    <location>
        <position position="219"/>
    </location>
</feature>
<dbReference type="AlphaFoldDB" id="A0A8J5N6X5"/>
<comment type="pathway">
    <text evidence="13">Phospholipid metabolism; phosphatidylethanolamine biosynthesis; phosphatidylethanolamine from CDP-diacylglycerol: step 2/2.</text>
</comment>
<dbReference type="EMBL" id="JAHLQT010007678">
    <property type="protein sequence ID" value="KAG7174322.1"/>
    <property type="molecule type" value="Genomic_DNA"/>
</dbReference>
<keyword evidence="2 13" id="KW-0444">Lipid biosynthesis</keyword>
<sequence>MAQSSLKQYLRSLRWTPLPVGVGLALIAFQQYRHTRKREAAKLGQLEPCDCLADEWEVEAYKLLPLRSFSRAWGWVNGLELPEWSRKSVLGLFVRTYGCNMAEAEVEDLNKYKCLSELFRRTLKDGLRPLDMSASVVSPVDGRILSFGIVSCGMLDQVKGVSYPLRKFLGPNCWSEGGPMVVNKDDDDCFHRSCLRDCENNTLYQCVIYLAPGDYHRFHSCADWKVNFRRHFPGELLSVNPSIAAWVRNLFVLNERVTYVGHWKYGFLSMTAVGATNVGSVRVYFDDDLNTNEKKWNSSIFHDKYFKEKSIELSRGGEFGEFNLGSTVVLVFEAPKDTTICVDIGQKVRMGQALFRIPNSYVGKARSEIVHPGPQR</sequence>
<evidence type="ECO:0000256" key="10">
    <source>
        <dbReference type="ARBA" id="ARBA00023264"/>
    </source>
</evidence>
<evidence type="ECO:0000313" key="14">
    <source>
        <dbReference type="EMBL" id="KAG7174322.1"/>
    </source>
</evidence>
<dbReference type="GO" id="GO:0005743">
    <property type="term" value="C:mitochondrial inner membrane"/>
    <property type="evidence" value="ECO:0007669"/>
    <property type="project" value="UniProtKB-SubCell"/>
</dbReference>
<dbReference type="NCBIfam" id="TIGR00163">
    <property type="entry name" value="PS_decarb"/>
    <property type="match status" value="1"/>
</dbReference>
<keyword evidence="5 13" id="KW-1133">Transmembrane helix</keyword>
<keyword evidence="10 13" id="KW-1208">Phospholipid metabolism</keyword>
<evidence type="ECO:0000256" key="8">
    <source>
        <dbReference type="ARBA" id="ARBA00023209"/>
    </source>
</evidence>
<evidence type="ECO:0000256" key="1">
    <source>
        <dbReference type="ARBA" id="ARBA00005189"/>
    </source>
</evidence>
<name>A0A8J5N6X5_HOMAM</name>
<dbReference type="Proteomes" id="UP000747542">
    <property type="component" value="Unassembled WGS sequence"/>
</dbReference>
<comment type="subunit">
    <text evidence="13">Heterodimer of a large membrane-associated beta subunit and a small pyruvoyl-containing alpha subunit.</text>
</comment>
<dbReference type="GO" id="GO:0004609">
    <property type="term" value="F:phosphatidylserine decarboxylase activity"/>
    <property type="evidence" value="ECO:0007669"/>
    <property type="project" value="UniProtKB-UniRule"/>
</dbReference>
<keyword evidence="3 13" id="KW-0812">Transmembrane</keyword>
<feature type="chain" id="PRO_5035348654" description="Phosphatidylserine decarboxylase alpha chain" evidence="13">
    <location>
        <begin position="326"/>
        <end position="376"/>
    </location>
</feature>
<dbReference type="InterPro" id="IPR033177">
    <property type="entry name" value="PSD-B"/>
</dbReference>
<dbReference type="GO" id="GO:0006646">
    <property type="term" value="P:phosphatidylethanolamine biosynthetic process"/>
    <property type="evidence" value="ECO:0007669"/>
    <property type="project" value="UniProtKB-UniRule"/>
</dbReference>
<dbReference type="InterPro" id="IPR003817">
    <property type="entry name" value="PS_Dcarbxylase"/>
</dbReference>
<dbReference type="Pfam" id="PF02666">
    <property type="entry name" value="PS_Dcarbxylase"/>
    <property type="match status" value="1"/>
</dbReference>
<comment type="cofactor">
    <cofactor evidence="13">
        <name>pyruvate</name>
        <dbReference type="ChEBI" id="CHEBI:15361"/>
    </cofactor>
    <text evidence="13">Binds 1 pyruvoyl group covalently per subunit.</text>
</comment>
<evidence type="ECO:0000313" key="15">
    <source>
        <dbReference type="Proteomes" id="UP000747542"/>
    </source>
</evidence>
<feature type="topological domain" description="Mitochondrial matrix" evidence="13">
    <location>
        <begin position="1"/>
        <end position="18"/>
    </location>
</feature>
<keyword evidence="9 13" id="KW-0456">Lyase</keyword>
<dbReference type="PANTHER" id="PTHR10067">
    <property type="entry name" value="PHOSPHATIDYLSERINE DECARBOXYLASE"/>
    <property type="match status" value="1"/>
</dbReference>
<evidence type="ECO:0000256" key="4">
    <source>
        <dbReference type="ARBA" id="ARBA00022793"/>
    </source>
</evidence>